<dbReference type="InterPro" id="IPR037055">
    <property type="entry name" value="MHC_I-like_Ag-recog_sf"/>
</dbReference>
<dbReference type="GO" id="GO:0006955">
    <property type="term" value="P:immune response"/>
    <property type="evidence" value="ECO:0007669"/>
    <property type="project" value="TreeGrafter"/>
</dbReference>
<dbReference type="SUPFAM" id="SSF54452">
    <property type="entry name" value="MHC antigen-recognition domain"/>
    <property type="match status" value="1"/>
</dbReference>
<reference evidence="5" key="2">
    <citation type="submission" date="2025-09" db="UniProtKB">
        <authorList>
            <consortium name="Ensembl"/>
        </authorList>
    </citation>
    <scope>IDENTIFICATION</scope>
</reference>
<dbReference type="GO" id="GO:0009897">
    <property type="term" value="C:external side of plasma membrane"/>
    <property type="evidence" value="ECO:0007669"/>
    <property type="project" value="TreeGrafter"/>
</dbReference>
<comment type="similarity">
    <text evidence="2">Belongs to the MHC class I family.</text>
</comment>
<evidence type="ECO:0000256" key="1">
    <source>
        <dbReference type="ARBA" id="ARBA00023180"/>
    </source>
</evidence>
<dbReference type="PRINTS" id="PR01638">
    <property type="entry name" value="MHCCLASSI"/>
</dbReference>
<keyword evidence="6" id="KW-1185">Reference proteome</keyword>
<dbReference type="PANTHER" id="PTHR16675">
    <property type="entry name" value="MHC CLASS I-RELATED"/>
    <property type="match status" value="1"/>
</dbReference>
<evidence type="ECO:0000256" key="2">
    <source>
        <dbReference type="RuleBase" id="RU004439"/>
    </source>
</evidence>
<dbReference type="InterPro" id="IPR011162">
    <property type="entry name" value="MHC_I/II-like_Ag-recog"/>
</dbReference>
<dbReference type="GeneTree" id="ENSGT00940000179034"/>
<dbReference type="Ensembl" id="ENSOSIT00000006628.1">
    <property type="protein sequence ID" value="ENSOSIP00000006185.1"/>
    <property type="gene ID" value="ENSOSIG00000004217.1"/>
</dbReference>
<evidence type="ECO:0000313" key="6">
    <source>
        <dbReference type="Proteomes" id="UP000694383"/>
    </source>
</evidence>
<dbReference type="GO" id="GO:0005615">
    <property type="term" value="C:extracellular space"/>
    <property type="evidence" value="ECO:0007669"/>
    <property type="project" value="TreeGrafter"/>
</dbReference>
<dbReference type="InterPro" id="IPR050208">
    <property type="entry name" value="MHC_class-I_related"/>
</dbReference>
<feature type="domain" description="MHC class I-like antigen recognition-like" evidence="4">
    <location>
        <begin position="9"/>
        <end position="96"/>
    </location>
</feature>
<keyword evidence="1" id="KW-0325">Glycoprotein</keyword>
<sequence length="123" mass="14572">LIVLLWCSGFHILQRMNGCEWDDERDEVKGFEQFGYDGEDFISLDLQTETWIAPKTQAIVIKHLWDADKERIKNIKYKDISMCRKCLQECIHYGRSFLQRTGRTFFSLFSLCRASFCIFSPED</sequence>
<name>A0A8C7X0L0_9TELE</name>
<dbReference type="Gene3D" id="3.30.500.10">
    <property type="entry name" value="MHC class I-like antigen recognition-like"/>
    <property type="match status" value="1"/>
</dbReference>
<proteinExistence type="inferred from homology"/>
<evidence type="ECO:0000256" key="3">
    <source>
        <dbReference type="SAM" id="SignalP"/>
    </source>
</evidence>
<keyword evidence="3" id="KW-0732">Signal</keyword>
<accession>A0A8C7X0L0</accession>
<evidence type="ECO:0000313" key="5">
    <source>
        <dbReference type="Ensembl" id="ENSOSIP00000006185.1"/>
    </source>
</evidence>
<evidence type="ECO:0000259" key="4">
    <source>
        <dbReference type="Pfam" id="PF00129"/>
    </source>
</evidence>
<dbReference type="Pfam" id="PF00129">
    <property type="entry name" value="MHC_I"/>
    <property type="match status" value="1"/>
</dbReference>
<dbReference type="AlphaFoldDB" id="A0A8C7X0L0"/>
<feature type="chain" id="PRO_5034716958" description="MHC class I-like antigen recognition-like domain-containing protein" evidence="3">
    <location>
        <begin position="19"/>
        <end position="123"/>
    </location>
</feature>
<dbReference type="PANTHER" id="PTHR16675:SF237">
    <property type="entry name" value="MHC CLASS I ANTIGEN TRANSCRIPT VARIANT 1-RELATED"/>
    <property type="match status" value="1"/>
</dbReference>
<dbReference type="InterPro" id="IPR001039">
    <property type="entry name" value="MHC_I_a_a1/a2"/>
</dbReference>
<dbReference type="InterPro" id="IPR011161">
    <property type="entry name" value="MHC_I-like_Ag-recog"/>
</dbReference>
<dbReference type="Proteomes" id="UP000694383">
    <property type="component" value="Unplaced"/>
</dbReference>
<feature type="signal peptide" evidence="3">
    <location>
        <begin position="1"/>
        <end position="18"/>
    </location>
</feature>
<organism evidence="5 6">
    <name type="scientific">Oryzias sinensis</name>
    <name type="common">Chinese medaka</name>
    <dbReference type="NCBI Taxonomy" id="183150"/>
    <lineage>
        <taxon>Eukaryota</taxon>
        <taxon>Metazoa</taxon>
        <taxon>Chordata</taxon>
        <taxon>Craniata</taxon>
        <taxon>Vertebrata</taxon>
        <taxon>Euteleostomi</taxon>
        <taxon>Actinopterygii</taxon>
        <taxon>Neopterygii</taxon>
        <taxon>Teleostei</taxon>
        <taxon>Neoteleostei</taxon>
        <taxon>Acanthomorphata</taxon>
        <taxon>Ovalentaria</taxon>
        <taxon>Atherinomorphae</taxon>
        <taxon>Beloniformes</taxon>
        <taxon>Adrianichthyidae</taxon>
        <taxon>Oryziinae</taxon>
        <taxon>Oryzias</taxon>
    </lineage>
</organism>
<protein>
    <recommendedName>
        <fullName evidence="4">MHC class I-like antigen recognition-like domain-containing protein</fullName>
    </recommendedName>
</protein>
<reference evidence="5" key="1">
    <citation type="submission" date="2025-08" db="UniProtKB">
        <authorList>
            <consortium name="Ensembl"/>
        </authorList>
    </citation>
    <scope>IDENTIFICATION</scope>
</reference>